<feature type="transmembrane region" description="Helical" evidence="2">
    <location>
        <begin position="33"/>
        <end position="58"/>
    </location>
</feature>
<feature type="region of interest" description="Disordered" evidence="1">
    <location>
        <begin position="172"/>
        <end position="278"/>
    </location>
</feature>
<feature type="compositionally biased region" description="Polar residues" evidence="1">
    <location>
        <begin position="215"/>
        <end position="235"/>
    </location>
</feature>
<gene>
    <name evidence="3" type="ORF">CSUB01_06939</name>
</gene>
<proteinExistence type="predicted"/>
<dbReference type="AlphaFoldDB" id="A0A066XGG2"/>
<organism evidence="3 4">
    <name type="scientific">Colletotrichum sublineola</name>
    <name type="common">Sorghum anthracnose fungus</name>
    <dbReference type="NCBI Taxonomy" id="1173701"/>
    <lineage>
        <taxon>Eukaryota</taxon>
        <taxon>Fungi</taxon>
        <taxon>Dikarya</taxon>
        <taxon>Ascomycota</taxon>
        <taxon>Pezizomycotina</taxon>
        <taxon>Sordariomycetes</taxon>
        <taxon>Hypocreomycetidae</taxon>
        <taxon>Glomerellales</taxon>
        <taxon>Glomerellaceae</taxon>
        <taxon>Colletotrichum</taxon>
        <taxon>Colletotrichum graminicola species complex</taxon>
    </lineage>
</organism>
<keyword evidence="2" id="KW-1133">Transmembrane helix</keyword>
<keyword evidence="2" id="KW-0812">Transmembrane</keyword>
<name>A0A066XGG2_COLSU</name>
<feature type="transmembrane region" description="Helical" evidence="2">
    <location>
        <begin position="65"/>
        <end position="90"/>
    </location>
</feature>
<dbReference type="OrthoDB" id="4833400at2759"/>
<evidence type="ECO:0000256" key="2">
    <source>
        <dbReference type="SAM" id="Phobius"/>
    </source>
</evidence>
<protein>
    <submittedName>
        <fullName evidence="3">Uncharacterized protein</fullName>
    </submittedName>
</protein>
<sequence length="301" mass="34138">MASGTRSLDPSLVNIRQRELQTLVYKPLQAHPWTIASLIFILLVFIGVTFSCTLAFFSTQRSLPIAWATLVAFSATILVLLSLLGTLRWWHYARPLLPKFPVNQNGYCSNAHDVDLRDALENNAANTPAKIRFIIIWISYQIVRVADMIFGHEMPPHLITYTPFDELGVGLQSRCDTNPVTSRPEEDDGKNQNELARPDTTMTGGPSSPARRGQYRSQSVSQTSTASLPNNSRNNLKIHGGHKTPPTTHSHPNRRARKDWDEQRRHDDVNHVPLNRQQGTIRRHLAELRQLMLSGRDRYVH</sequence>
<reference evidence="4" key="1">
    <citation type="journal article" date="2014" name="Genome Announc.">
        <title>Draft genome sequence of Colletotrichum sublineola, a destructive pathogen of cultivated sorghum.</title>
        <authorList>
            <person name="Baroncelli R."/>
            <person name="Sanz-Martin J.M."/>
            <person name="Rech G.E."/>
            <person name="Sukno S.A."/>
            <person name="Thon M.R."/>
        </authorList>
    </citation>
    <scope>NUCLEOTIDE SEQUENCE [LARGE SCALE GENOMIC DNA]</scope>
    <source>
        <strain evidence="4">TX430BB</strain>
    </source>
</reference>
<evidence type="ECO:0000256" key="1">
    <source>
        <dbReference type="SAM" id="MobiDB-lite"/>
    </source>
</evidence>
<comment type="caution">
    <text evidence="3">The sequence shown here is derived from an EMBL/GenBank/DDBJ whole genome shotgun (WGS) entry which is preliminary data.</text>
</comment>
<dbReference type="Proteomes" id="UP000027238">
    <property type="component" value="Unassembled WGS sequence"/>
</dbReference>
<dbReference type="HOGENOM" id="CLU_924424_0_0_1"/>
<accession>A0A066XGG2</accession>
<dbReference type="eggNOG" id="ENOG502T79W">
    <property type="taxonomic scope" value="Eukaryota"/>
</dbReference>
<dbReference type="EMBL" id="JMSE01001093">
    <property type="protein sequence ID" value="KDN64836.1"/>
    <property type="molecule type" value="Genomic_DNA"/>
</dbReference>
<keyword evidence="2" id="KW-0472">Membrane</keyword>
<feature type="compositionally biased region" description="Basic and acidic residues" evidence="1">
    <location>
        <begin position="258"/>
        <end position="270"/>
    </location>
</feature>
<evidence type="ECO:0000313" key="3">
    <source>
        <dbReference type="EMBL" id="KDN64836.1"/>
    </source>
</evidence>
<evidence type="ECO:0000313" key="4">
    <source>
        <dbReference type="Proteomes" id="UP000027238"/>
    </source>
</evidence>
<keyword evidence="4" id="KW-1185">Reference proteome</keyword>